<dbReference type="GO" id="GO:0005737">
    <property type="term" value="C:cytoplasm"/>
    <property type="evidence" value="ECO:0007669"/>
    <property type="project" value="TreeGrafter"/>
</dbReference>
<dbReference type="InterPro" id="IPR051783">
    <property type="entry name" value="NAD(P)-dependent_oxidoreduct"/>
</dbReference>
<dbReference type="Pfam" id="PF01370">
    <property type="entry name" value="Epimerase"/>
    <property type="match status" value="1"/>
</dbReference>
<dbReference type="PANTHER" id="PTHR48079:SF6">
    <property type="entry name" value="NAD(P)-BINDING DOMAIN-CONTAINING PROTEIN-RELATED"/>
    <property type="match status" value="1"/>
</dbReference>
<dbReference type="RefSeq" id="WP_161035678.1">
    <property type="nucleotide sequence ID" value="NZ_WWCL01000003.1"/>
</dbReference>
<protein>
    <submittedName>
        <fullName evidence="2">NAD(P)H-binding protein</fullName>
    </submittedName>
</protein>
<organism evidence="2 3">
    <name type="scientific">Duganella fentianensis</name>
    <dbReference type="NCBI Taxonomy" id="2692177"/>
    <lineage>
        <taxon>Bacteria</taxon>
        <taxon>Pseudomonadati</taxon>
        <taxon>Pseudomonadota</taxon>
        <taxon>Betaproteobacteria</taxon>
        <taxon>Burkholderiales</taxon>
        <taxon>Oxalobacteraceae</taxon>
        <taxon>Telluria group</taxon>
        <taxon>Duganella</taxon>
    </lineage>
</organism>
<comment type="caution">
    <text evidence="2">The sequence shown here is derived from an EMBL/GenBank/DDBJ whole genome shotgun (WGS) entry which is preliminary data.</text>
</comment>
<dbReference type="PANTHER" id="PTHR48079">
    <property type="entry name" value="PROTEIN YEEZ"/>
    <property type="match status" value="1"/>
</dbReference>
<accession>A0A845I4Y4</accession>
<dbReference type="InterPro" id="IPR001509">
    <property type="entry name" value="Epimerase_deHydtase"/>
</dbReference>
<name>A0A845I4Y4_9BURK</name>
<dbReference type="AlphaFoldDB" id="A0A845I4Y4"/>
<reference evidence="2" key="1">
    <citation type="submission" date="2019-12" db="EMBL/GenBank/DDBJ databases">
        <title>Novel species isolated from a subtropical stream in China.</title>
        <authorList>
            <person name="Lu H."/>
        </authorList>
    </citation>
    <scope>NUCLEOTIDE SEQUENCE [LARGE SCALE GENOMIC DNA]</scope>
    <source>
        <strain evidence="2">FT93W</strain>
    </source>
</reference>
<evidence type="ECO:0000313" key="2">
    <source>
        <dbReference type="EMBL" id="MYN46078.1"/>
    </source>
</evidence>
<dbReference type="InterPro" id="IPR036291">
    <property type="entry name" value="NAD(P)-bd_dom_sf"/>
</dbReference>
<evidence type="ECO:0000259" key="1">
    <source>
        <dbReference type="Pfam" id="PF01370"/>
    </source>
</evidence>
<feature type="domain" description="NAD-dependent epimerase/dehydratase" evidence="1">
    <location>
        <begin position="3"/>
        <end position="213"/>
    </location>
</feature>
<dbReference type="GO" id="GO:0004029">
    <property type="term" value="F:aldehyde dehydrogenase (NAD+) activity"/>
    <property type="evidence" value="ECO:0007669"/>
    <property type="project" value="TreeGrafter"/>
</dbReference>
<dbReference type="EMBL" id="WWCL01000003">
    <property type="protein sequence ID" value="MYN46078.1"/>
    <property type="molecule type" value="Genomic_DNA"/>
</dbReference>
<keyword evidence="3" id="KW-1185">Reference proteome</keyword>
<dbReference type="SUPFAM" id="SSF51735">
    <property type="entry name" value="NAD(P)-binding Rossmann-fold domains"/>
    <property type="match status" value="1"/>
</dbReference>
<proteinExistence type="predicted"/>
<dbReference type="Proteomes" id="UP000444316">
    <property type="component" value="Unassembled WGS sequence"/>
</dbReference>
<gene>
    <name evidence="2" type="ORF">GTP23_13565</name>
</gene>
<evidence type="ECO:0000313" key="3">
    <source>
        <dbReference type="Proteomes" id="UP000444316"/>
    </source>
</evidence>
<dbReference type="Gene3D" id="3.40.50.720">
    <property type="entry name" value="NAD(P)-binding Rossmann-like Domain"/>
    <property type="match status" value="1"/>
</dbReference>
<sequence>MQVLVTGASGWVGSAVVRELLHGGHQVTGLVRSSSGAAALAAIGAGSVIGTLDDLALLQQQAAQADAVIHTAFNHDFTRFAESCAQDQRAIAALGAGLAGSDKMLLVTSGVAMLAQGRPATEADIPADLPSYPRRSEAAARQLAQQGLRAATVRLAPSVHGIGDQGFMRILINLARQTGVSAYLGEGQNCWPAVHREDAALLYRLALESGVQQPVYHAIDEVGIPFRQIAAAIGQGLGLPVAERGPEHFGWFAGFAGMHMPTSSAQTSALLGWTAAAPGLLDDLAMPAYFRP</sequence>